<evidence type="ECO:0000256" key="6">
    <source>
        <dbReference type="ARBA" id="ARBA00023049"/>
    </source>
</evidence>
<evidence type="ECO:0000313" key="9">
    <source>
        <dbReference type="EMBL" id="CAK9267182.1"/>
    </source>
</evidence>
<evidence type="ECO:0000256" key="4">
    <source>
        <dbReference type="ARBA" id="ARBA00022801"/>
    </source>
</evidence>
<dbReference type="PANTHER" id="PTHR22726">
    <property type="entry name" value="METALLOENDOPEPTIDASE OMA1"/>
    <property type="match status" value="1"/>
</dbReference>
<feature type="transmembrane region" description="Helical" evidence="7">
    <location>
        <begin position="196"/>
        <end position="215"/>
    </location>
</feature>
<keyword evidence="4" id="KW-0378">Hydrolase</keyword>
<dbReference type="EMBL" id="OZ020114">
    <property type="protein sequence ID" value="CAK9267182.1"/>
    <property type="molecule type" value="Genomic_DNA"/>
</dbReference>
<dbReference type="Pfam" id="PF01435">
    <property type="entry name" value="Peptidase_M48"/>
    <property type="match status" value="1"/>
</dbReference>
<evidence type="ECO:0000256" key="2">
    <source>
        <dbReference type="ARBA" id="ARBA00022670"/>
    </source>
</evidence>
<evidence type="ECO:0000313" key="10">
    <source>
        <dbReference type="Proteomes" id="UP001497444"/>
    </source>
</evidence>
<reference evidence="9" key="1">
    <citation type="submission" date="2024-02" db="EMBL/GenBank/DDBJ databases">
        <authorList>
            <consortium name="ELIXIR-Norway"/>
            <consortium name="Elixir Norway"/>
        </authorList>
    </citation>
    <scope>NUCLEOTIDE SEQUENCE</scope>
</reference>
<dbReference type="PANTHER" id="PTHR22726:SF1">
    <property type="entry name" value="METALLOENDOPEPTIDASE OMA1, MITOCHONDRIAL"/>
    <property type="match status" value="1"/>
</dbReference>
<evidence type="ECO:0000256" key="1">
    <source>
        <dbReference type="ARBA" id="ARBA00001947"/>
    </source>
</evidence>
<dbReference type="Proteomes" id="UP001497444">
    <property type="component" value="Chromosome 19"/>
</dbReference>
<keyword evidence="7" id="KW-0812">Transmembrane</keyword>
<comment type="cofactor">
    <cofactor evidence="1">
        <name>Zn(2+)</name>
        <dbReference type="ChEBI" id="CHEBI:29105"/>
    </cofactor>
</comment>
<evidence type="ECO:0000259" key="8">
    <source>
        <dbReference type="Pfam" id="PF01435"/>
    </source>
</evidence>
<keyword evidence="10" id="KW-1185">Reference proteome</keyword>
<evidence type="ECO:0000256" key="7">
    <source>
        <dbReference type="SAM" id="Phobius"/>
    </source>
</evidence>
<proteinExistence type="predicted"/>
<keyword evidence="2" id="KW-0645">Protease</keyword>
<dbReference type="CDD" id="cd07331">
    <property type="entry name" value="M48C_Oma1_like"/>
    <property type="match status" value="1"/>
</dbReference>
<dbReference type="InterPro" id="IPR051156">
    <property type="entry name" value="Mito/Outer_Membr_Metalloprot"/>
</dbReference>
<dbReference type="Gene3D" id="3.30.2010.10">
    <property type="entry name" value="Metalloproteases ('zincins'), catalytic domain"/>
    <property type="match status" value="1"/>
</dbReference>
<evidence type="ECO:0000256" key="3">
    <source>
        <dbReference type="ARBA" id="ARBA00022723"/>
    </source>
</evidence>
<evidence type="ECO:0000256" key="5">
    <source>
        <dbReference type="ARBA" id="ARBA00022833"/>
    </source>
</evidence>
<gene>
    <name evidence="9" type="ORF">CSSPJE1EN1_LOCUS12660</name>
</gene>
<feature type="domain" description="Peptidase M48" evidence="8">
    <location>
        <begin position="358"/>
        <end position="516"/>
    </location>
</feature>
<keyword evidence="6" id="KW-0482">Metalloprotease</keyword>
<sequence>MAQKLGRVRQTLGFLYSSVCNRKPTFNKSRNLNSIVENFSQKLEPGRGGGGGGGLYSSLQQSPEFFSSYTSANLFFNRIFFSSSSARSLLSSCGRRTSSKSGPRLQFSSSSRDLTTISSPSCCYCCCSRLLANQQLWRTKLNPLQVYRKGGLRSQQSGAGGSRSYHVDQRGVEHFRRRGPTAWLQGPDSGQTQKRLIIAVVIFATGSVYVYFTHLQTVPYTHRKHFVLISPDMEKSLGETEFGNIKKQFRTKILPPIHPDTIRVRRIAKEVIEAAMAGAKAQNWGQLEHTHVPPSILDSGGSSSSSSWGEDLTTAKKDNLDSFPAHKKMYGTEILDDDHWVEKSRKKGLEEGSEGYTAHLESLKWEVLVVDQDIMNAFCLPGGKIVVFTGLLKHFRSDSEIATVLAHEVGHVVARHVAEKLTQGVWLGFLQLLVLSFFYMPNLVNNTSNLLLTLPFSRRMEMEADHIGLLLMAAAGYDPQLAPAFYEKMGKLEKQPEYLQYVSTHPSGKARGEILRQTGTMQEALNIYREKMAGLGTEGFF</sequence>
<organism evidence="9 10">
    <name type="scientific">Sphagnum jensenii</name>
    <dbReference type="NCBI Taxonomy" id="128206"/>
    <lineage>
        <taxon>Eukaryota</taxon>
        <taxon>Viridiplantae</taxon>
        <taxon>Streptophyta</taxon>
        <taxon>Embryophyta</taxon>
        <taxon>Bryophyta</taxon>
        <taxon>Sphagnophytina</taxon>
        <taxon>Sphagnopsida</taxon>
        <taxon>Sphagnales</taxon>
        <taxon>Sphagnaceae</taxon>
        <taxon>Sphagnum</taxon>
    </lineage>
</organism>
<keyword evidence="7" id="KW-1133">Transmembrane helix</keyword>
<accession>A0ABP0WL64</accession>
<keyword evidence="7" id="KW-0472">Membrane</keyword>
<keyword evidence="5" id="KW-0862">Zinc</keyword>
<name>A0ABP0WL64_9BRYO</name>
<keyword evidence="3" id="KW-0479">Metal-binding</keyword>
<protein>
    <recommendedName>
        <fullName evidence="8">Peptidase M48 domain-containing protein</fullName>
    </recommendedName>
</protein>
<dbReference type="InterPro" id="IPR001915">
    <property type="entry name" value="Peptidase_M48"/>
</dbReference>